<comment type="caution">
    <text evidence="2">The sequence shown here is derived from an EMBL/GenBank/DDBJ whole genome shotgun (WGS) entry which is preliminary data.</text>
</comment>
<organism evidence="2 3">
    <name type="scientific">Allacma fusca</name>
    <dbReference type="NCBI Taxonomy" id="39272"/>
    <lineage>
        <taxon>Eukaryota</taxon>
        <taxon>Metazoa</taxon>
        <taxon>Ecdysozoa</taxon>
        <taxon>Arthropoda</taxon>
        <taxon>Hexapoda</taxon>
        <taxon>Collembola</taxon>
        <taxon>Symphypleona</taxon>
        <taxon>Sminthuridae</taxon>
        <taxon>Allacma</taxon>
    </lineage>
</organism>
<evidence type="ECO:0000256" key="1">
    <source>
        <dbReference type="SAM" id="Phobius"/>
    </source>
</evidence>
<reference evidence="2" key="1">
    <citation type="submission" date="2021-06" db="EMBL/GenBank/DDBJ databases">
        <authorList>
            <person name="Hodson N. C."/>
            <person name="Mongue J. A."/>
            <person name="Jaron S. K."/>
        </authorList>
    </citation>
    <scope>NUCLEOTIDE SEQUENCE</scope>
</reference>
<keyword evidence="1" id="KW-1133">Transmembrane helix</keyword>
<protein>
    <submittedName>
        <fullName evidence="2">Uncharacterized protein</fullName>
    </submittedName>
</protein>
<feature type="transmembrane region" description="Helical" evidence="1">
    <location>
        <begin position="209"/>
        <end position="228"/>
    </location>
</feature>
<keyword evidence="1" id="KW-0472">Membrane</keyword>
<dbReference type="AlphaFoldDB" id="A0A8J2JUD6"/>
<sequence length="292" mass="31791">MASKFQKGVVIATVFDVIIAIGIIVLVGVKISEEVPNGRKSSPITATTPLNFRTTNLPLSPSDKPNVTTQSTALFTRAASTMVPNGRKSSPITATTPLNFPTTNLPLSLSDKPKVSTQSTALFTRAPSTENSLTKTDAFLSSTKTSISSDDENAEYSDDTLETLQSEVFDHSKITGYYNVILAILTSRIFASLLIFIGHKMDIPEFLKSHLDMSIPLTILNFAVYIFIVAEGSPHKEFTALMAVYIVIRKIVLVMEFLHVNHQSAEPTVQKFSVRYAGSTIESVDSTGNQPI</sequence>
<keyword evidence="3" id="KW-1185">Reference proteome</keyword>
<feature type="transmembrane region" description="Helical" evidence="1">
    <location>
        <begin position="176"/>
        <end position="197"/>
    </location>
</feature>
<proteinExistence type="predicted"/>
<accession>A0A8J2JUD6</accession>
<evidence type="ECO:0000313" key="2">
    <source>
        <dbReference type="EMBL" id="CAG7724626.1"/>
    </source>
</evidence>
<feature type="transmembrane region" description="Helical" evidence="1">
    <location>
        <begin position="9"/>
        <end position="29"/>
    </location>
</feature>
<dbReference type="EMBL" id="CAJVCH010111974">
    <property type="protein sequence ID" value="CAG7724626.1"/>
    <property type="molecule type" value="Genomic_DNA"/>
</dbReference>
<gene>
    <name evidence="2" type="ORF">AFUS01_LOCUS13635</name>
</gene>
<dbReference type="Proteomes" id="UP000708208">
    <property type="component" value="Unassembled WGS sequence"/>
</dbReference>
<keyword evidence="1" id="KW-0812">Transmembrane</keyword>
<name>A0A8J2JUD6_9HEXA</name>
<evidence type="ECO:0000313" key="3">
    <source>
        <dbReference type="Proteomes" id="UP000708208"/>
    </source>
</evidence>